<dbReference type="NCBIfam" id="TIGR03177">
    <property type="entry name" value="pilus_cpaB"/>
    <property type="match status" value="1"/>
</dbReference>
<dbReference type="Proteomes" id="UP000469950">
    <property type="component" value="Unassembled WGS sequence"/>
</dbReference>
<dbReference type="InterPro" id="IPR017592">
    <property type="entry name" value="Pilus_assmbl_Flp-typ_CpaB"/>
</dbReference>
<feature type="domain" description="Flp pilus assembly protein RcpC/CpaB" evidence="2">
    <location>
        <begin position="122"/>
        <end position="223"/>
    </location>
</feature>
<proteinExistence type="predicted"/>
<feature type="region of interest" description="Disordered" evidence="1">
    <location>
        <begin position="180"/>
        <end position="201"/>
    </location>
</feature>
<evidence type="ECO:0000259" key="2">
    <source>
        <dbReference type="Pfam" id="PF16976"/>
    </source>
</evidence>
<dbReference type="RefSeq" id="WP_153741520.1">
    <property type="nucleotide sequence ID" value="NZ_WBMP01000020.1"/>
</dbReference>
<organism evidence="3 4">
    <name type="scientific">Marinobacter nauticus</name>
    <name type="common">Marinobacter hydrocarbonoclasticus</name>
    <name type="synonym">Marinobacter aquaeolei</name>
    <dbReference type="NCBI Taxonomy" id="2743"/>
    <lineage>
        <taxon>Bacteria</taxon>
        <taxon>Pseudomonadati</taxon>
        <taxon>Pseudomonadota</taxon>
        <taxon>Gammaproteobacteria</taxon>
        <taxon>Pseudomonadales</taxon>
        <taxon>Marinobacteraceae</taxon>
        <taxon>Marinobacter</taxon>
    </lineage>
</organism>
<dbReference type="InterPro" id="IPR031571">
    <property type="entry name" value="RcpC_dom"/>
</dbReference>
<dbReference type="EMBL" id="WBMP01000020">
    <property type="protein sequence ID" value="KAE8544213.1"/>
    <property type="molecule type" value="Genomic_DNA"/>
</dbReference>
<name>A0A833JMB0_MARNT</name>
<evidence type="ECO:0000313" key="3">
    <source>
        <dbReference type="EMBL" id="KAE8544213.1"/>
    </source>
</evidence>
<feature type="region of interest" description="Disordered" evidence="1">
    <location>
        <begin position="242"/>
        <end position="291"/>
    </location>
</feature>
<gene>
    <name evidence="3" type="ORF">F6453_3470</name>
</gene>
<dbReference type="Pfam" id="PF16976">
    <property type="entry name" value="RcpC"/>
    <property type="match status" value="1"/>
</dbReference>
<reference evidence="3 4" key="1">
    <citation type="submission" date="2019-10" db="EMBL/GenBank/DDBJ databases">
        <title>Draft genome sequence of Marinobacter hydrocarbonoclasticus NCT7M from the microbiome of the marine copepod.</title>
        <authorList>
            <person name="Nuttall R."/>
            <person name="Sharma G."/>
            <person name="Moisander P."/>
        </authorList>
    </citation>
    <scope>NUCLEOTIDE SEQUENCE [LARGE SCALE GENOMIC DNA]</scope>
    <source>
        <strain evidence="3 4">NCT7M</strain>
    </source>
</reference>
<protein>
    <recommendedName>
        <fullName evidence="2">Flp pilus assembly protein RcpC/CpaB domain-containing protein</fullName>
    </recommendedName>
</protein>
<sequence length="291" mass="30801">MKSRFVYALPSVLLASAAVGLGLYGLLVTPQSSVEPSTQVPSADAPAQEQRPSHTYSLVTEKVEAGGIIGPQQLLSFEVATEIPEAIPADAIPVDVPVRRDVRSGELLTTSVYESATRIQPLLDEGARAMALDLTPLSSVGGLVRPGDYVDIFGSFRGDGEDEPVSVELLRRVKVLAVQGATSSSEDPEGDSQRRNQTFVLSVPREQVPKLALASTEARLSFVGTNASEAESDEPLTALLSEIRPASSAPESELAVDASADESRPSGASKEPEGRKVQIFEGSAERSVYVQ</sequence>
<evidence type="ECO:0000313" key="4">
    <source>
        <dbReference type="Proteomes" id="UP000469950"/>
    </source>
</evidence>
<comment type="caution">
    <text evidence="3">The sequence shown here is derived from an EMBL/GenBank/DDBJ whole genome shotgun (WGS) entry which is preliminary data.</text>
</comment>
<evidence type="ECO:0000256" key="1">
    <source>
        <dbReference type="SAM" id="MobiDB-lite"/>
    </source>
</evidence>
<dbReference type="AlphaFoldDB" id="A0A833JMB0"/>
<accession>A0A833JMB0</accession>